<keyword evidence="11" id="KW-0732">Signal</keyword>
<feature type="signal peptide" evidence="11">
    <location>
        <begin position="1"/>
        <end position="25"/>
    </location>
</feature>
<evidence type="ECO:0000256" key="8">
    <source>
        <dbReference type="ARBA" id="ARBA00023034"/>
    </source>
</evidence>
<keyword evidence="5" id="KW-0812">Transmembrane</keyword>
<protein>
    <recommendedName>
        <fullName evidence="10">Hexosyltransferase</fullName>
        <ecNumber evidence="10">2.4.1.-</ecNumber>
    </recommendedName>
</protein>
<evidence type="ECO:0000313" key="12">
    <source>
        <dbReference type="EMBL" id="GMH46988.1"/>
    </source>
</evidence>
<feature type="non-terminal residue" evidence="12">
    <location>
        <position position="1"/>
    </location>
</feature>
<evidence type="ECO:0000256" key="1">
    <source>
        <dbReference type="ARBA" id="ARBA00004323"/>
    </source>
</evidence>
<comment type="caution">
    <text evidence="12">The sequence shown here is derived from an EMBL/GenBank/DDBJ whole genome shotgun (WGS) entry which is preliminary data.</text>
</comment>
<dbReference type="Gene3D" id="3.90.550.50">
    <property type="match status" value="1"/>
</dbReference>
<evidence type="ECO:0000256" key="3">
    <source>
        <dbReference type="ARBA" id="ARBA00022676"/>
    </source>
</evidence>
<dbReference type="Pfam" id="PF01762">
    <property type="entry name" value="Galactosyl_T"/>
    <property type="match status" value="1"/>
</dbReference>
<comment type="similarity">
    <text evidence="2 10">Belongs to the glycosyltransferase 31 family.</text>
</comment>
<name>A0A9W6Z9D5_9STRA</name>
<keyword evidence="9" id="KW-0472">Membrane</keyword>
<proteinExistence type="inferred from homology"/>
<dbReference type="Proteomes" id="UP001165082">
    <property type="component" value="Unassembled WGS sequence"/>
</dbReference>
<organism evidence="12 13">
    <name type="scientific">Triparma retinervis</name>
    <dbReference type="NCBI Taxonomy" id="2557542"/>
    <lineage>
        <taxon>Eukaryota</taxon>
        <taxon>Sar</taxon>
        <taxon>Stramenopiles</taxon>
        <taxon>Ochrophyta</taxon>
        <taxon>Bolidophyceae</taxon>
        <taxon>Parmales</taxon>
        <taxon>Triparmaceae</taxon>
        <taxon>Triparma</taxon>
    </lineage>
</organism>
<accession>A0A9W6Z9D5</accession>
<evidence type="ECO:0000256" key="4">
    <source>
        <dbReference type="ARBA" id="ARBA00022679"/>
    </source>
</evidence>
<dbReference type="PANTHER" id="PTHR11214:SF3">
    <property type="entry name" value="BETA-1,3-GALACTOSYLTRANSFERASE 6"/>
    <property type="match status" value="1"/>
</dbReference>
<keyword evidence="6" id="KW-0735">Signal-anchor</keyword>
<evidence type="ECO:0000256" key="11">
    <source>
        <dbReference type="SAM" id="SignalP"/>
    </source>
</evidence>
<feature type="chain" id="PRO_5040898481" description="Hexosyltransferase" evidence="11">
    <location>
        <begin position="26"/>
        <end position="320"/>
    </location>
</feature>
<dbReference type="EMBL" id="BRXZ01001822">
    <property type="protein sequence ID" value="GMH46988.1"/>
    <property type="molecule type" value="Genomic_DNA"/>
</dbReference>
<gene>
    <name evidence="12" type="ORF">TrRE_jg1171</name>
</gene>
<evidence type="ECO:0000256" key="5">
    <source>
        <dbReference type="ARBA" id="ARBA00022692"/>
    </source>
</evidence>
<dbReference type="InterPro" id="IPR002659">
    <property type="entry name" value="Glyco_trans_31"/>
</dbReference>
<evidence type="ECO:0000256" key="10">
    <source>
        <dbReference type="RuleBase" id="RU363063"/>
    </source>
</evidence>
<keyword evidence="8 10" id="KW-0333">Golgi apparatus</keyword>
<dbReference type="AlphaFoldDB" id="A0A9W6Z9D5"/>
<evidence type="ECO:0000256" key="2">
    <source>
        <dbReference type="ARBA" id="ARBA00008661"/>
    </source>
</evidence>
<reference evidence="12" key="1">
    <citation type="submission" date="2022-07" db="EMBL/GenBank/DDBJ databases">
        <title>Genome analysis of Parmales, a sister group of diatoms, reveals the evolutionary specialization of diatoms from phago-mixotrophs to photoautotrophs.</title>
        <authorList>
            <person name="Ban H."/>
            <person name="Sato S."/>
            <person name="Yoshikawa S."/>
            <person name="Kazumasa Y."/>
            <person name="Nakamura Y."/>
            <person name="Ichinomiya M."/>
            <person name="Saitoh K."/>
            <person name="Sato N."/>
            <person name="Blanc-Mathieu R."/>
            <person name="Endo H."/>
            <person name="Kuwata A."/>
            <person name="Ogata H."/>
        </authorList>
    </citation>
    <scope>NUCLEOTIDE SEQUENCE</scope>
</reference>
<dbReference type="PANTHER" id="PTHR11214">
    <property type="entry name" value="BETA-1,3-N-ACETYLGLUCOSAMINYLTRANSFERASE"/>
    <property type="match status" value="1"/>
</dbReference>
<sequence length="320" mass="34959">MLLPRVTWGVLAFAALLGISAGGDSEPENCRAHKPKVLLLSNSACYNKERRKAAIETWGSNLRHVDLVFSIGRSERCDDSVVESLPERVSIYQTGVEDIYRNNILKLLNVFSSMEGIASYDYIVKLDDDVYVDEDALFSSLLSSPRLRHYRGLFFTSRPTRDPSHKNFVSPRCMPLPVLPPFAYGAGYVLSGDLVGYVRANIGLLGGGLIRDRGGGGGGGECCDIDDVQVGLWMFAIGVVGANEGRFNGVLNCHSETIILFDVPPDLQRRIHEEGPGVCNRAVFEAIAGSAEGTERAAFRKILLGDMAGAREIFARSLEE</sequence>
<keyword evidence="3 10" id="KW-0328">Glycosyltransferase</keyword>
<evidence type="ECO:0000313" key="13">
    <source>
        <dbReference type="Proteomes" id="UP001165082"/>
    </source>
</evidence>
<dbReference type="GO" id="GO:0000139">
    <property type="term" value="C:Golgi membrane"/>
    <property type="evidence" value="ECO:0007669"/>
    <property type="project" value="UniProtKB-SubCell"/>
</dbReference>
<keyword evidence="13" id="KW-1185">Reference proteome</keyword>
<dbReference type="GO" id="GO:0016758">
    <property type="term" value="F:hexosyltransferase activity"/>
    <property type="evidence" value="ECO:0007669"/>
    <property type="project" value="InterPro"/>
</dbReference>
<evidence type="ECO:0000256" key="7">
    <source>
        <dbReference type="ARBA" id="ARBA00022989"/>
    </source>
</evidence>
<keyword evidence="7" id="KW-1133">Transmembrane helix</keyword>
<keyword evidence="4" id="KW-0808">Transferase</keyword>
<dbReference type="GO" id="GO:0006493">
    <property type="term" value="P:protein O-linked glycosylation"/>
    <property type="evidence" value="ECO:0007669"/>
    <property type="project" value="TreeGrafter"/>
</dbReference>
<evidence type="ECO:0000256" key="9">
    <source>
        <dbReference type="ARBA" id="ARBA00023136"/>
    </source>
</evidence>
<dbReference type="OrthoDB" id="197179at2759"/>
<dbReference type="EC" id="2.4.1.-" evidence="10"/>
<evidence type="ECO:0000256" key="6">
    <source>
        <dbReference type="ARBA" id="ARBA00022968"/>
    </source>
</evidence>
<comment type="subcellular location">
    <subcellularLocation>
        <location evidence="1 10">Golgi apparatus membrane</location>
        <topology evidence="1 10">Single-pass type II membrane protein</topology>
    </subcellularLocation>
</comment>